<feature type="domain" description="Ancillary SecYEG translocon subunit/Cell division coordinator CpoB TPR" evidence="9">
    <location>
        <begin position="14"/>
        <end position="205"/>
    </location>
</feature>
<gene>
    <name evidence="10" type="ORF">N788_01805</name>
</gene>
<proteinExistence type="predicted"/>
<dbReference type="PATRIC" id="fig|1121014.3.peg.338"/>
<dbReference type="InterPro" id="IPR026039">
    <property type="entry name" value="YfgM"/>
</dbReference>
<dbReference type="Pfam" id="PF09976">
    <property type="entry name" value="TPR_21"/>
    <property type="match status" value="1"/>
</dbReference>
<reference evidence="10 11" key="2">
    <citation type="journal article" date="2015" name="Stand. Genomic Sci.">
        <title>High quality draft genomic sequence of Arenimonas donghaensis DSM 18148(T).</title>
        <authorList>
            <person name="Chen F."/>
            <person name="Wang H."/>
            <person name="Cao Y."/>
            <person name="Li X."/>
            <person name="Wang G."/>
        </authorList>
    </citation>
    <scope>NUCLEOTIDE SEQUENCE [LARGE SCALE GENOMIC DNA]</scope>
    <source>
        <strain evidence="10 11">HO3-R19</strain>
    </source>
</reference>
<evidence type="ECO:0000256" key="7">
    <source>
        <dbReference type="ARBA" id="ARBA00023186"/>
    </source>
</evidence>
<keyword evidence="3" id="KW-1003">Cell membrane</keyword>
<evidence type="ECO:0000256" key="1">
    <source>
        <dbReference type="ARBA" id="ARBA00004167"/>
    </source>
</evidence>
<keyword evidence="5 8" id="KW-1133">Transmembrane helix</keyword>
<dbReference type="PANTHER" id="PTHR38035:SF1">
    <property type="entry name" value="ANCILLARY SECYEG TRANSLOCON SUBUNIT"/>
    <property type="match status" value="1"/>
</dbReference>
<reference evidence="11" key="1">
    <citation type="submission" date="2013-08" db="EMBL/GenBank/DDBJ databases">
        <title>Genome sequencing of Arenimonas donghaensis.</title>
        <authorList>
            <person name="Chen F."/>
            <person name="Wang G."/>
        </authorList>
    </citation>
    <scope>NUCLEOTIDE SEQUENCE [LARGE SCALE GENOMIC DNA]</scope>
    <source>
        <strain evidence="11">HO3-R19</strain>
    </source>
</reference>
<keyword evidence="4 8" id="KW-0812">Transmembrane</keyword>
<comment type="caution">
    <text evidence="10">The sequence shown here is derived from an EMBL/GenBank/DDBJ whole genome shotgun (WGS) entry which is preliminary data.</text>
</comment>
<comment type="subcellular location">
    <subcellularLocation>
        <location evidence="2">Cell membrane</location>
    </subcellularLocation>
    <subcellularLocation>
        <location evidence="1">Membrane</location>
        <topology evidence="1">Single-pass membrane protein</topology>
    </subcellularLocation>
</comment>
<evidence type="ECO:0000259" key="9">
    <source>
        <dbReference type="Pfam" id="PF09976"/>
    </source>
</evidence>
<keyword evidence="7" id="KW-0143">Chaperone</keyword>
<sequence>MTDIDEHEQGERVRAWLKNNGSSLITGVALGLAALGGWQWWQNQGELRKVEAASEFLAYTRASEGDQTDKALAHAAAISQNHPETPYVALVALNEAQRLQADGKAEEAIAKLDAVPTEHLDPALAELLQLRAMRLLAGLDRHEDVLKRLDAQPLPSYPGVAGELRGDAELALGNREQARQAYEQALAALDLAAPTRGIVEMKFTAAGGRLPETPEA</sequence>
<dbReference type="AlphaFoldDB" id="A0A087MM29"/>
<evidence type="ECO:0000256" key="6">
    <source>
        <dbReference type="ARBA" id="ARBA00023136"/>
    </source>
</evidence>
<dbReference type="EMBL" id="AVCJ01000001">
    <property type="protein sequence ID" value="KFL37932.1"/>
    <property type="molecule type" value="Genomic_DNA"/>
</dbReference>
<dbReference type="PIRSF" id="PIRSF006170">
    <property type="entry name" value="YfgM"/>
    <property type="match status" value="1"/>
</dbReference>
<dbReference type="STRING" id="1121014.N788_01805"/>
<accession>A0A087MM29</accession>
<protein>
    <recommendedName>
        <fullName evidence="9">Ancillary SecYEG translocon subunit/Cell division coordinator CpoB TPR domain-containing protein</fullName>
    </recommendedName>
</protein>
<evidence type="ECO:0000256" key="5">
    <source>
        <dbReference type="ARBA" id="ARBA00022989"/>
    </source>
</evidence>
<keyword evidence="6 8" id="KW-0472">Membrane</keyword>
<keyword evidence="11" id="KW-1185">Reference proteome</keyword>
<dbReference type="InterPro" id="IPR018704">
    <property type="entry name" value="SecYEG/CpoB_TPR"/>
</dbReference>
<evidence type="ECO:0000313" key="11">
    <source>
        <dbReference type="Proteomes" id="UP000029085"/>
    </source>
</evidence>
<dbReference type="Proteomes" id="UP000029085">
    <property type="component" value="Unassembled WGS sequence"/>
</dbReference>
<organism evidence="10 11">
    <name type="scientific">Arenimonas donghaensis DSM 18148 = HO3-R19</name>
    <dbReference type="NCBI Taxonomy" id="1121014"/>
    <lineage>
        <taxon>Bacteria</taxon>
        <taxon>Pseudomonadati</taxon>
        <taxon>Pseudomonadota</taxon>
        <taxon>Gammaproteobacteria</taxon>
        <taxon>Lysobacterales</taxon>
        <taxon>Lysobacteraceae</taxon>
        <taxon>Arenimonas</taxon>
    </lineage>
</organism>
<evidence type="ECO:0000313" key="10">
    <source>
        <dbReference type="EMBL" id="KFL37932.1"/>
    </source>
</evidence>
<evidence type="ECO:0000256" key="2">
    <source>
        <dbReference type="ARBA" id="ARBA00004236"/>
    </source>
</evidence>
<dbReference type="GO" id="GO:0044877">
    <property type="term" value="F:protein-containing complex binding"/>
    <property type="evidence" value="ECO:0007669"/>
    <property type="project" value="InterPro"/>
</dbReference>
<evidence type="ECO:0000256" key="8">
    <source>
        <dbReference type="SAM" id="Phobius"/>
    </source>
</evidence>
<dbReference type="RefSeq" id="WP_034220320.1">
    <property type="nucleotide sequence ID" value="NZ_AVCJ01000001.1"/>
</dbReference>
<dbReference type="PANTHER" id="PTHR38035">
    <property type="entry name" value="UPF0070 PROTEIN YFGM"/>
    <property type="match status" value="1"/>
</dbReference>
<name>A0A087MM29_9GAMM</name>
<dbReference type="OrthoDB" id="9789675at2"/>
<dbReference type="GO" id="GO:0005886">
    <property type="term" value="C:plasma membrane"/>
    <property type="evidence" value="ECO:0007669"/>
    <property type="project" value="UniProtKB-SubCell"/>
</dbReference>
<evidence type="ECO:0000256" key="4">
    <source>
        <dbReference type="ARBA" id="ARBA00022692"/>
    </source>
</evidence>
<evidence type="ECO:0000256" key="3">
    <source>
        <dbReference type="ARBA" id="ARBA00022475"/>
    </source>
</evidence>
<feature type="transmembrane region" description="Helical" evidence="8">
    <location>
        <begin position="21"/>
        <end position="41"/>
    </location>
</feature>